<dbReference type="Pfam" id="PF00027">
    <property type="entry name" value="cNMP_binding"/>
    <property type="match status" value="1"/>
</dbReference>
<dbReference type="eggNOG" id="COG0664">
    <property type="taxonomic scope" value="Bacteria"/>
</dbReference>
<dbReference type="Gene3D" id="2.60.120.10">
    <property type="entry name" value="Jelly Rolls"/>
    <property type="match status" value="1"/>
</dbReference>
<dbReference type="CDD" id="cd00038">
    <property type="entry name" value="CAP_ED"/>
    <property type="match status" value="1"/>
</dbReference>
<dbReference type="STRING" id="504472.Slin_1635"/>
<dbReference type="HOGENOM" id="CLU_075053_9_3_10"/>
<dbReference type="Proteomes" id="UP000002028">
    <property type="component" value="Chromosome"/>
</dbReference>
<evidence type="ECO:0000313" key="2">
    <source>
        <dbReference type="EMBL" id="ADB37682.1"/>
    </source>
</evidence>
<reference evidence="2 3" key="1">
    <citation type="journal article" date="2010" name="Stand. Genomic Sci.">
        <title>Complete genome sequence of Spirosoma linguale type strain (1).</title>
        <authorList>
            <person name="Lail K."/>
            <person name="Sikorski J."/>
            <person name="Saunders E."/>
            <person name="Lapidus A."/>
            <person name="Glavina Del Rio T."/>
            <person name="Copeland A."/>
            <person name="Tice H."/>
            <person name="Cheng J.-F."/>
            <person name="Lucas S."/>
            <person name="Nolan M."/>
            <person name="Bruce D."/>
            <person name="Goodwin L."/>
            <person name="Pitluck S."/>
            <person name="Ivanova N."/>
            <person name="Mavromatis K."/>
            <person name="Ovchinnikova G."/>
            <person name="Pati A."/>
            <person name="Chen A."/>
            <person name="Palaniappan K."/>
            <person name="Land M."/>
            <person name="Hauser L."/>
            <person name="Chang Y.-J."/>
            <person name="Jeffries C.D."/>
            <person name="Chain P."/>
            <person name="Brettin T."/>
            <person name="Detter J.C."/>
            <person name="Schuetze A."/>
            <person name="Rohde M."/>
            <person name="Tindall B.J."/>
            <person name="Goeker M."/>
            <person name="Bristow J."/>
            <person name="Eisen J.A."/>
            <person name="Markowitz V."/>
            <person name="Hugenholtz P."/>
            <person name="Kyrpides N.C."/>
            <person name="Klenk H.-P."/>
            <person name="Chen F."/>
        </authorList>
    </citation>
    <scope>NUCLEOTIDE SEQUENCE [LARGE SCALE GENOMIC DNA]</scope>
    <source>
        <strain evidence="3">ATCC 33905 / DSM 74 / LMG 10896 / Claus 1</strain>
    </source>
</reference>
<accession>D2QPU9</accession>
<dbReference type="RefSeq" id="WP_012926233.1">
    <property type="nucleotide sequence ID" value="NC_013730.1"/>
</dbReference>
<dbReference type="InterPro" id="IPR018490">
    <property type="entry name" value="cNMP-bd_dom_sf"/>
</dbReference>
<protein>
    <submittedName>
        <fullName evidence="2">Transcriptional regulator, Crp/Fnr family</fullName>
    </submittedName>
</protein>
<organism evidence="2 3">
    <name type="scientific">Spirosoma linguale (strain ATCC 33905 / DSM 74 / LMG 10896 / Claus 1)</name>
    <dbReference type="NCBI Taxonomy" id="504472"/>
    <lineage>
        <taxon>Bacteria</taxon>
        <taxon>Pseudomonadati</taxon>
        <taxon>Bacteroidota</taxon>
        <taxon>Cytophagia</taxon>
        <taxon>Cytophagales</taxon>
        <taxon>Cytophagaceae</taxon>
        <taxon>Spirosoma</taxon>
    </lineage>
</organism>
<dbReference type="SMART" id="SM00100">
    <property type="entry name" value="cNMP"/>
    <property type="match status" value="1"/>
</dbReference>
<proteinExistence type="predicted"/>
<dbReference type="InterPro" id="IPR000595">
    <property type="entry name" value="cNMP-bd_dom"/>
</dbReference>
<feature type="domain" description="Cyclic nucleotide-binding" evidence="1">
    <location>
        <begin position="21"/>
        <end position="133"/>
    </location>
</feature>
<dbReference type="PROSITE" id="PS50042">
    <property type="entry name" value="CNMP_BINDING_3"/>
    <property type="match status" value="1"/>
</dbReference>
<sequence length="193" mass="22407">MAKEALIAFIQSNIPVGGSALTNIIDHFDKRTIKKNEFFLKEGQISNDYFFLEEGCMRAFTHDPDGNEVTTFFYARNKYVFEVSSLFMQTVSTENIQALTDCHGYSITFETLNKLFHSSPEFREFGRMMLVKSFAVFKQRTLELINKSAEERYENLINTDREVFKYAQLKHIASYLGITDTSLSRIRRESAKK</sequence>
<evidence type="ECO:0000259" key="1">
    <source>
        <dbReference type="PROSITE" id="PS50042"/>
    </source>
</evidence>
<dbReference type="AlphaFoldDB" id="D2QPU9"/>
<name>D2QPU9_SPILD</name>
<dbReference type="EMBL" id="CP001769">
    <property type="protein sequence ID" value="ADB37682.1"/>
    <property type="molecule type" value="Genomic_DNA"/>
</dbReference>
<gene>
    <name evidence="2" type="ordered locus">Slin_1635</name>
</gene>
<dbReference type="KEGG" id="sli:Slin_1635"/>
<dbReference type="InterPro" id="IPR014710">
    <property type="entry name" value="RmlC-like_jellyroll"/>
</dbReference>
<keyword evidence="3" id="KW-1185">Reference proteome</keyword>
<evidence type="ECO:0000313" key="3">
    <source>
        <dbReference type="Proteomes" id="UP000002028"/>
    </source>
</evidence>
<dbReference type="SUPFAM" id="SSF51206">
    <property type="entry name" value="cAMP-binding domain-like"/>
    <property type="match status" value="1"/>
</dbReference>